<dbReference type="InterPro" id="IPR036875">
    <property type="entry name" value="Znf_CCHC_sf"/>
</dbReference>
<protein>
    <recommendedName>
        <fullName evidence="4">CCHC-type domain-containing protein</fullName>
    </recommendedName>
</protein>
<keyword evidence="3" id="KW-1185">Reference proteome</keyword>
<dbReference type="AlphaFoldDB" id="A0A4Y2VRR3"/>
<proteinExistence type="predicted"/>
<evidence type="ECO:0000313" key="2">
    <source>
        <dbReference type="EMBL" id="GBO28073.1"/>
    </source>
</evidence>
<feature type="compositionally biased region" description="Polar residues" evidence="1">
    <location>
        <begin position="238"/>
        <end position="255"/>
    </location>
</feature>
<dbReference type="GO" id="GO:0008270">
    <property type="term" value="F:zinc ion binding"/>
    <property type="evidence" value="ECO:0007669"/>
    <property type="project" value="InterPro"/>
</dbReference>
<evidence type="ECO:0008006" key="4">
    <source>
        <dbReference type="Google" id="ProtNLM"/>
    </source>
</evidence>
<organism evidence="2 3">
    <name type="scientific">Araneus ventricosus</name>
    <name type="common">Orbweaver spider</name>
    <name type="synonym">Epeira ventricosa</name>
    <dbReference type="NCBI Taxonomy" id="182803"/>
    <lineage>
        <taxon>Eukaryota</taxon>
        <taxon>Metazoa</taxon>
        <taxon>Ecdysozoa</taxon>
        <taxon>Arthropoda</taxon>
        <taxon>Chelicerata</taxon>
        <taxon>Arachnida</taxon>
        <taxon>Araneae</taxon>
        <taxon>Araneomorphae</taxon>
        <taxon>Entelegynae</taxon>
        <taxon>Araneoidea</taxon>
        <taxon>Araneidae</taxon>
        <taxon>Araneus</taxon>
    </lineage>
</organism>
<gene>
    <name evidence="2" type="ORF">AVEN_95841_1</name>
</gene>
<dbReference type="EMBL" id="BGPR01051090">
    <property type="protein sequence ID" value="GBO28073.1"/>
    <property type="molecule type" value="Genomic_DNA"/>
</dbReference>
<sequence length="261" mass="28893">MPSGPNLYQCLMGSLSFVVEANSSTRYMLINIPNTFHTVSPFLLQKLLKSCIGEIQNVKKLRSGDLLVQVDSKQASTPVLPEKAASIKAGYINCKLRPYIPNPLRCFKCQMYGHSQQSCRGTDPVCGKCAESGHEINVCTSDTFKCRNCSGPHAASSKSCPIWIFEKEVVAVKMKRNITFPETRQIVKDRTPKVGVFYSSTVQMQPKISNNTSEINSLQLPVYIPLSTLPSKFFTAPTATTSMKNNSPKKSTTDIVKNKKN</sequence>
<accession>A0A4Y2VRR3</accession>
<dbReference type="OrthoDB" id="6513510at2759"/>
<evidence type="ECO:0000256" key="1">
    <source>
        <dbReference type="SAM" id="MobiDB-lite"/>
    </source>
</evidence>
<evidence type="ECO:0000313" key="3">
    <source>
        <dbReference type="Proteomes" id="UP000499080"/>
    </source>
</evidence>
<dbReference type="GO" id="GO:0003676">
    <property type="term" value="F:nucleic acid binding"/>
    <property type="evidence" value="ECO:0007669"/>
    <property type="project" value="InterPro"/>
</dbReference>
<feature type="region of interest" description="Disordered" evidence="1">
    <location>
        <begin position="238"/>
        <end position="261"/>
    </location>
</feature>
<reference evidence="2 3" key="1">
    <citation type="journal article" date="2019" name="Sci. Rep.">
        <title>Orb-weaving spider Araneus ventricosus genome elucidates the spidroin gene catalogue.</title>
        <authorList>
            <person name="Kono N."/>
            <person name="Nakamura H."/>
            <person name="Ohtoshi R."/>
            <person name="Moran D.A.P."/>
            <person name="Shinohara A."/>
            <person name="Yoshida Y."/>
            <person name="Fujiwara M."/>
            <person name="Mori M."/>
            <person name="Tomita M."/>
            <person name="Arakawa K."/>
        </authorList>
    </citation>
    <scope>NUCLEOTIDE SEQUENCE [LARGE SCALE GENOMIC DNA]</scope>
</reference>
<name>A0A4Y2VRR3_ARAVE</name>
<dbReference type="SUPFAM" id="SSF57756">
    <property type="entry name" value="Retrovirus zinc finger-like domains"/>
    <property type="match status" value="1"/>
</dbReference>
<comment type="caution">
    <text evidence="2">The sequence shown here is derived from an EMBL/GenBank/DDBJ whole genome shotgun (WGS) entry which is preliminary data.</text>
</comment>
<dbReference type="Proteomes" id="UP000499080">
    <property type="component" value="Unassembled WGS sequence"/>
</dbReference>